<dbReference type="Pfam" id="PF00933">
    <property type="entry name" value="Glyco_hydro_3"/>
    <property type="match status" value="1"/>
</dbReference>
<dbReference type="Pfam" id="PF01915">
    <property type="entry name" value="Glyco_hydro_3_C"/>
    <property type="match status" value="1"/>
</dbReference>
<dbReference type="InterPro" id="IPR036962">
    <property type="entry name" value="Glyco_hydro_3_N_sf"/>
</dbReference>
<dbReference type="InterPro" id="IPR002772">
    <property type="entry name" value="Glyco_hydro_3_C"/>
</dbReference>
<comment type="similarity">
    <text evidence="1">Belongs to the glycosyl hydrolase 3 family.</text>
</comment>
<dbReference type="InterPro" id="IPR013783">
    <property type="entry name" value="Ig-like_fold"/>
</dbReference>
<dbReference type="AlphaFoldDB" id="A0A0C9QDP4"/>
<comment type="caution">
    <text evidence="4">The sequence shown here is derived from an EMBL/GenBank/DDBJ whole genome shotgun (WGS) entry which is preliminary data.</text>
</comment>
<dbReference type="GO" id="GO:0005975">
    <property type="term" value="P:carbohydrate metabolic process"/>
    <property type="evidence" value="ECO:0007669"/>
    <property type="project" value="InterPro"/>
</dbReference>
<accession>A0A0C9QDP4</accession>
<dbReference type="FunFam" id="2.60.40.10:FF:000495">
    <property type="entry name" value="Periplasmic beta-glucosidase"/>
    <property type="match status" value="1"/>
</dbReference>
<dbReference type="GO" id="GO:0008422">
    <property type="term" value="F:beta-glucosidase activity"/>
    <property type="evidence" value="ECO:0007669"/>
    <property type="project" value="UniProtKB-ARBA"/>
</dbReference>
<dbReference type="SMART" id="SM01217">
    <property type="entry name" value="Fn3_like"/>
    <property type="match status" value="1"/>
</dbReference>
<dbReference type="Gene3D" id="3.20.20.300">
    <property type="entry name" value="Glycoside hydrolase, family 3, N-terminal domain"/>
    <property type="match status" value="1"/>
</dbReference>
<dbReference type="EMBL" id="BAYM01000385">
    <property type="protein sequence ID" value="GAN37887.1"/>
    <property type="molecule type" value="Genomic_DNA"/>
</dbReference>
<dbReference type="PANTHER" id="PTHR42715:SF10">
    <property type="entry name" value="BETA-GLUCOSIDASE"/>
    <property type="match status" value="1"/>
</dbReference>
<dbReference type="InterPro" id="IPR017853">
    <property type="entry name" value="GH"/>
</dbReference>
<dbReference type="InterPro" id="IPR050288">
    <property type="entry name" value="Cellulose_deg_GH3"/>
</dbReference>
<evidence type="ECO:0000313" key="4">
    <source>
        <dbReference type="EMBL" id="GAN37887.1"/>
    </source>
</evidence>
<dbReference type="Pfam" id="PF14310">
    <property type="entry name" value="Fn3-like"/>
    <property type="match status" value="1"/>
</dbReference>
<dbReference type="InterPro" id="IPR001764">
    <property type="entry name" value="Glyco_hydro_3_N"/>
</dbReference>
<sequence>MGVVVSNFHLAKITAEEKVKLTSGKDFWTSEHLADKGIPSFRMSDGPHGLRYQALAADHLGINDSVPSTSFPTASASAAAWDPDLIQAMGKAIGLEAQSLGVDMVLGPGVNMKRNPLCGRNFEYFSEDPFLAGKLGAAWINGIQSQGIAACLKHFAANNQENDRLSSDSLVDPTALHEIYLEAFRIAVTESHPEAVMCSYNKINGTYASDNLYLMTQVLRQQFGFGGAVITDWGALNDKVAALNAGTDLEMPGDDHLFDGEALQAYQQGTLKLASLDRAVTKTAEIARKQRPKFQGSREQLLQANGQLAQKIAESAIVLLKNEAALLPLQATDTVAVIGELAKATRFQGAGSSHINASEIVSVLDGLKQKKVSFDYAAGYRLDDQDDSQATAEALALARNHDKVVFVAGLPDNYESEGFDRQNMALPKVQNDLLQAVTAVNPNVIVLLVAGAPVELPWVDQVKAVVNLSLGGERIGAAAANVLTGAVNPSGKLAESYPLKYQDVPSADVYDKNPRSVPYVESTYIGYRYYDKAKVPVAFPFGFGLSYTSFALKNIQLSSDHVTDDQPLTISLQVTNTGQVDGAEVVQVYVQEQQPRPLRPEKSLKAFKKVFVKAGQTVNVALELKAQAFKEWREQTQTWVLPEAQKAIAVGTSVTNIDAVLPVSFTGETFNNFATIPNWYTTLSGKPSVQDFEQLTDQKVPAPHEFVPGEFTRLNTPREMKKHSLLLRLVAWITVKIRTKDYIDKQGPEAKFQQAIVLDTPLIRLAQQASGALKLSMVDRLVAAANHQYVKMIFR</sequence>
<dbReference type="Proteomes" id="UP000032552">
    <property type="component" value="Unassembled WGS sequence"/>
</dbReference>
<dbReference type="Gene3D" id="2.60.40.10">
    <property type="entry name" value="Immunoglobulins"/>
    <property type="match status" value="1"/>
</dbReference>
<dbReference type="SUPFAM" id="SSF52279">
    <property type="entry name" value="Beta-D-glucan exohydrolase, C-terminal domain"/>
    <property type="match status" value="1"/>
</dbReference>
<evidence type="ECO:0000313" key="5">
    <source>
        <dbReference type="Proteomes" id="UP000032552"/>
    </source>
</evidence>
<organism evidence="4 5">
    <name type="scientific">Lacticaseibacillus paracasei NRIC 0644</name>
    <dbReference type="NCBI Taxonomy" id="1435038"/>
    <lineage>
        <taxon>Bacteria</taxon>
        <taxon>Bacillati</taxon>
        <taxon>Bacillota</taxon>
        <taxon>Bacilli</taxon>
        <taxon>Lactobacillales</taxon>
        <taxon>Lactobacillaceae</taxon>
        <taxon>Lacticaseibacillus</taxon>
    </lineage>
</organism>
<dbReference type="PRINTS" id="PR00133">
    <property type="entry name" value="GLHYDRLASE3"/>
</dbReference>
<dbReference type="SUPFAM" id="SSF51445">
    <property type="entry name" value="(Trans)glycosidases"/>
    <property type="match status" value="1"/>
</dbReference>
<dbReference type="PANTHER" id="PTHR42715">
    <property type="entry name" value="BETA-GLUCOSIDASE"/>
    <property type="match status" value="1"/>
</dbReference>
<feature type="domain" description="Fibronectin type III-like" evidence="3">
    <location>
        <begin position="584"/>
        <end position="654"/>
    </location>
</feature>
<gene>
    <name evidence="4" type="ORF">LC0644_2476</name>
</gene>
<dbReference type="RefSeq" id="WP_045624523.1">
    <property type="nucleotide sequence ID" value="NZ_BAYM01000385.1"/>
</dbReference>
<dbReference type="InterPro" id="IPR036881">
    <property type="entry name" value="Glyco_hydro_3_C_sf"/>
</dbReference>
<proteinExistence type="inferred from homology"/>
<evidence type="ECO:0000256" key="1">
    <source>
        <dbReference type="ARBA" id="ARBA00005336"/>
    </source>
</evidence>
<reference evidence="5" key="1">
    <citation type="submission" date="2014-05" db="EMBL/GenBank/DDBJ databases">
        <title>Whole genome sequencing of Lactobacillus casei NRIC0644.</title>
        <authorList>
            <person name="Atarashi H."/>
            <person name="Yoshida Y."/>
            <person name="Fujimura S."/>
            <person name="Tanaka N."/>
            <person name="Shiwa Y."/>
            <person name="Yoshikawa H."/>
            <person name="Okada S."/>
            <person name="Nakagawa J."/>
        </authorList>
    </citation>
    <scope>NUCLEOTIDE SEQUENCE [LARGE SCALE GENOMIC DNA]</scope>
    <source>
        <strain evidence="5">NRIC0644</strain>
    </source>
</reference>
<keyword evidence="2" id="KW-0378">Hydrolase</keyword>
<dbReference type="Gene3D" id="3.40.50.1700">
    <property type="entry name" value="Glycoside hydrolase family 3 C-terminal domain"/>
    <property type="match status" value="1"/>
</dbReference>
<dbReference type="InterPro" id="IPR026891">
    <property type="entry name" value="Fn3-like"/>
</dbReference>
<protein>
    <submittedName>
        <fullName evidence="4">Thermostable beta-glucosidase B</fullName>
    </submittedName>
</protein>
<evidence type="ECO:0000259" key="3">
    <source>
        <dbReference type="SMART" id="SM01217"/>
    </source>
</evidence>
<evidence type="ECO:0000256" key="2">
    <source>
        <dbReference type="ARBA" id="ARBA00022801"/>
    </source>
</evidence>
<name>A0A0C9QDP4_LACPA</name>